<dbReference type="AlphaFoldDB" id="A0A0E3GPV9"/>
<keyword evidence="1 2" id="KW-0238">DNA-binding</keyword>
<dbReference type="InterPro" id="IPR039532">
    <property type="entry name" value="TetR_C_Firmicutes"/>
</dbReference>
<sequence length="180" mass="21223">MEEKKLDRRIRKTKRTLLQALTKLMSKKKINNITVKELTDLADVNRSTFYLYYKDIFDMVDKIESELINDFSETYDKFSKEASTYDDLFHFFIYLFEFVQNNSEMFEIFLCQSGEYTFIEKLKDAIKHCKIPLDDTSSAVEAKYCMPFAISGCIGVVQQWLKDDMKNSPKDMADILVKML</sequence>
<evidence type="ECO:0000256" key="1">
    <source>
        <dbReference type="ARBA" id="ARBA00023125"/>
    </source>
</evidence>
<evidence type="ECO:0000313" key="5">
    <source>
        <dbReference type="Proteomes" id="UP000033115"/>
    </source>
</evidence>
<dbReference type="PANTHER" id="PTHR43479">
    <property type="entry name" value="ACREF/ENVCD OPERON REPRESSOR-RELATED"/>
    <property type="match status" value="1"/>
</dbReference>
<feature type="domain" description="HTH tetR-type" evidence="3">
    <location>
        <begin position="11"/>
        <end position="71"/>
    </location>
</feature>
<evidence type="ECO:0000259" key="3">
    <source>
        <dbReference type="PROSITE" id="PS50977"/>
    </source>
</evidence>
<dbReference type="Pfam" id="PF14278">
    <property type="entry name" value="TetR_C_8"/>
    <property type="match status" value="1"/>
</dbReference>
<dbReference type="PROSITE" id="PS50977">
    <property type="entry name" value="HTH_TETR_2"/>
    <property type="match status" value="1"/>
</dbReference>
<dbReference type="InterPro" id="IPR001647">
    <property type="entry name" value="HTH_TetR"/>
</dbReference>
<organism evidence="4 5">
    <name type="scientific">Clostridium scatologenes</name>
    <dbReference type="NCBI Taxonomy" id="1548"/>
    <lineage>
        <taxon>Bacteria</taxon>
        <taxon>Bacillati</taxon>
        <taxon>Bacillota</taxon>
        <taxon>Clostridia</taxon>
        <taxon>Eubacteriales</taxon>
        <taxon>Clostridiaceae</taxon>
        <taxon>Clostridium</taxon>
    </lineage>
</organism>
<proteinExistence type="predicted"/>
<dbReference type="EMBL" id="CP009933">
    <property type="protein sequence ID" value="AKA67501.1"/>
    <property type="molecule type" value="Genomic_DNA"/>
</dbReference>
<dbReference type="PANTHER" id="PTHR43479:SF7">
    <property type="entry name" value="TETR-FAMILY TRANSCRIPTIONAL REGULATOR"/>
    <property type="match status" value="1"/>
</dbReference>
<dbReference type="GO" id="GO:0003677">
    <property type="term" value="F:DNA binding"/>
    <property type="evidence" value="ECO:0007669"/>
    <property type="project" value="UniProtKB-UniRule"/>
</dbReference>
<dbReference type="Proteomes" id="UP000033115">
    <property type="component" value="Chromosome"/>
</dbReference>
<evidence type="ECO:0000256" key="2">
    <source>
        <dbReference type="PROSITE-ProRule" id="PRU00335"/>
    </source>
</evidence>
<dbReference type="InterPro" id="IPR009057">
    <property type="entry name" value="Homeodomain-like_sf"/>
</dbReference>
<dbReference type="HOGENOM" id="CLU_087539_0_0_9"/>
<protein>
    <submittedName>
        <fullName evidence="4">Putative transcriptional regulator, TetR family</fullName>
    </submittedName>
</protein>
<reference evidence="4 5" key="1">
    <citation type="journal article" date="2015" name="J. Biotechnol.">
        <title>Complete genome sequence of a malodorant-producing acetogen, Clostridium scatologenes ATCC 25775(T).</title>
        <authorList>
            <person name="Zhu Z."/>
            <person name="Guo T."/>
            <person name="Zheng H."/>
            <person name="Song T."/>
            <person name="Ouyang P."/>
            <person name="Xie J."/>
        </authorList>
    </citation>
    <scope>NUCLEOTIDE SEQUENCE [LARGE SCALE GENOMIC DNA]</scope>
    <source>
        <strain evidence="4 5">ATCC 25775</strain>
    </source>
</reference>
<dbReference type="InterPro" id="IPR050624">
    <property type="entry name" value="HTH-type_Tx_Regulator"/>
</dbReference>
<dbReference type="SUPFAM" id="SSF46689">
    <property type="entry name" value="Homeodomain-like"/>
    <property type="match status" value="1"/>
</dbReference>
<accession>A0A0E3GPV9</accession>
<keyword evidence="5" id="KW-1185">Reference proteome</keyword>
<name>A0A0E3GPV9_CLOSL</name>
<gene>
    <name evidence="4" type="ORF">CSCA_0376</name>
</gene>
<dbReference type="RefSeq" id="WP_029163360.1">
    <property type="nucleotide sequence ID" value="NZ_CP009933.1"/>
</dbReference>
<dbReference type="STRING" id="1548.CSCA_0376"/>
<dbReference type="Gene3D" id="1.10.357.10">
    <property type="entry name" value="Tetracycline Repressor, domain 2"/>
    <property type="match status" value="1"/>
</dbReference>
<dbReference type="KEGG" id="csq:CSCA_0376"/>
<feature type="DNA-binding region" description="H-T-H motif" evidence="2">
    <location>
        <begin position="34"/>
        <end position="53"/>
    </location>
</feature>
<evidence type="ECO:0000313" key="4">
    <source>
        <dbReference type="EMBL" id="AKA67501.1"/>
    </source>
</evidence>